<dbReference type="EMBL" id="KZ293698">
    <property type="protein sequence ID" value="PBK84481.1"/>
    <property type="molecule type" value="Genomic_DNA"/>
</dbReference>
<name>A0A2H3CN29_ARMGA</name>
<gene>
    <name evidence="1" type="ORF">ARMGADRAFT_609844</name>
</gene>
<sequence>MPTLSPGSILPSSFTASMIATQDPSATYQPSFNTPGAGAFLSSLEGILYRLPSLVLRKITKFLASSSFTFKPNSNPILIHAHDAVLEQLLQIPSILRSLLGAFLTTSQVCSVQLGLGERGVRWRSCAHLSLHSHSYVDHSGFMR</sequence>
<keyword evidence="2" id="KW-1185">Reference proteome</keyword>
<reference evidence="2" key="1">
    <citation type="journal article" date="2017" name="Nat. Ecol. Evol.">
        <title>Genome expansion and lineage-specific genetic innovations in the forest pathogenic fungi Armillaria.</title>
        <authorList>
            <person name="Sipos G."/>
            <person name="Prasanna A.N."/>
            <person name="Walter M.C."/>
            <person name="O'Connor E."/>
            <person name="Balint B."/>
            <person name="Krizsan K."/>
            <person name="Kiss B."/>
            <person name="Hess J."/>
            <person name="Varga T."/>
            <person name="Slot J."/>
            <person name="Riley R."/>
            <person name="Boka B."/>
            <person name="Rigling D."/>
            <person name="Barry K."/>
            <person name="Lee J."/>
            <person name="Mihaltcheva S."/>
            <person name="LaButti K."/>
            <person name="Lipzen A."/>
            <person name="Waldron R."/>
            <person name="Moloney N.M."/>
            <person name="Sperisen C."/>
            <person name="Kredics L."/>
            <person name="Vagvoelgyi C."/>
            <person name="Patrignani A."/>
            <person name="Fitzpatrick D."/>
            <person name="Nagy I."/>
            <person name="Doyle S."/>
            <person name="Anderson J.B."/>
            <person name="Grigoriev I.V."/>
            <person name="Gueldener U."/>
            <person name="Muensterkoetter M."/>
            <person name="Nagy L.G."/>
        </authorList>
    </citation>
    <scope>NUCLEOTIDE SEQUENCE [LARGE SCALE GENOMIC DNA]</scope>
    <source>
        <strain evidence="2">Ar21-2</strain>
    </source>
</reference>
<dbReference type="Proteomes" id="UP000217790">
    <property type="component" value="Unassembled WGS sequence"/>
</dbReference>
<dbReference type="AlphaFoldDB" id="A0A2H3CN29"/>
<accession>A0A2H3CN29</accession>
<evidence type="ECO:0000313" key="2">
    <source>
        <dbReference type="Proteomes" id="UP000217790"/>
    </source>
</evidence>
<dbReference type="OrthoDB" id="3238622at2759"/>
<dbReference type="STRING" id="47427.A0A2H3CN29"/>
<dbReference type="InParanoid" id="A0A2H3CN29"/>
<organism evidence="1 2">
    <name type="scientific">Armillaria gallica</name>
    <name type="common">Bulbous honey fungus</name>
    <name type="synonym">Armillaria bulbosa</name>
    <dbReference type="NCBI Taxonomy" id="47427"/>
    <lineage>
        <taxon>Eukaryota</taxon>
        <taxon>Fungi</taxon>
        <taxon>Dikarya</taxon>
        <taxon>Basidiomycota</taxon>
        <taxon>Agaricomycotina</taxon>
        <taxon>Agaricomycetes</taxon>
        <taxon>Agaricomycetidae</taxon>
        <taxon>Agaricales</taxon>
        <taxon>Marasmiineae</taxon>
        <taxon>Physalacriaceae</taxon>
        <taxon>Armillaria</taxon>
    </lineage>
</organism>
<protein>
    <submittedName>
        <fullName evidence="1">Uncharacterized protein</fullName>
    </submittedName>
</protein>
<evidence type="ECO:0000313" key="1">
    <source>
        <dbReference type="EMBL" id="PBK84481.1"/>
    </source>
</evidence>
<proteinExistence type="predicted"/>